<evidence type="ECO:0000313" key="3">
    <source>
        <dbReference type="Proteomes" id="UP000557217"/>
    </source>
</evidence>
<name>A0A840PU22_URETH</name>
<dbReference type="AlphaFoldDB" id="A0A840PU22"/>
<keyword evidence="3" id="KW-1185">Reference proteome</keyword>
<feature type="region of interest" description="Disordered" evidence="1">
    <location>
        <begin position="19"/>
        <end position="61"/>
    </location>
</feature>
<accession>A0A840PU22</accession>
<sequence length="61" mass="7316">MDHRMDLENNRRHFDFVRGKQSVGSNGASLEEFGMEEEFHIPKKKENPSIRERHDQFLDNE</sequence>
<feature type="compositionally biased region" description="Basic and acidic residues" evidence="1">
    <location>
        <begin position="37"/>
        <end position="61"/>
    </location>
</feature>
<evidence type="ECO:0000313" key="2">
    <source>
        <dbReference type="EMBL" id="MBB5148251.1"/>
    </source>
</evidence>
<evidence type="ECO:0000256" key="1">
    <source>
        <dbReference type="SAM" id="MobiDB-lite"/>
    </source>
</evidence>
<gene>
    <name evidence="2" type="ORF">HNR36_000636</name>
</gene>
<organism evidence="2 3">
    <name type="scientific">Ureibacillus thermosphaericus</name>
    <dbReference type="NCBI Taxonomy" id="51173"/>
    <lineage>
        <taxon>Bacteria</taxon>
        <taxon>Bacillati</taxon>
        <taxon>Bacillota</taxon>
        <taxon>Bacilli</taxon>
        <taxon>Bacillales</taxon>
        <taxon>Caryophanaceae</taxon>
        <taxon>Ureibacillus</taxon>
    </lineage>
</organism>
<dbReference type="Proteomes" id="UP000557217">
    <property type="component" value="Unassembled WGS sequence"/>
</dbReference>
<comment type="caution">
    <text evidence="2">The sequence shown here is derived from an EMBL/GenBank/DDBJ whole genome shotgun (WGS) entry which is preliminary data.</text>
</comment>
<reference evidence="2 3" key="1">
    <citation type="submission" date="2020-08" db="EMBL/GenBank/DDBJ databases">
        <title>Genomic Encyclopedia of Type Strains, Phase IV (KMG-IV): sequencing the most valuable type-strain genomes for metagenomic binning, comparative biology and taxonomic classification.</title>
        <authorList>
            <person name="Goeker M."/>
        </authorList>
    </citation>
    <scope>NUCLEOTIDE SEQUENCE [LARGE SCALE GENOMIC DNA]</scope>
    <source>
        <strain evidence="2 3">DSM 10633</strain>
    </source>
</reference>
<proteinExistence type="predicted"/>
<dbReference type="RefSeq" id="WP_016837180.1">
    <property type="nucleotide sequence ID" value="NZ_AP018335.1"/>
</dbReference>
<protein>
    <submittedName>
        <fullName evidence="2">Uncharacterized protein</fullName>
    </submittedName>
</protein>
<dbReference type="EMBL" id="JACHGZ010000004">
    <property type="protein sequence ID" value="MBB5148251.1"/>
    <property type="molecule type" value="Genomic_DNA"/>
</dbReference>